<evidence type="ECO:0000256" key="1">
    <source>
        <dbReference type="ARBA" id="ARBA00010062"/>
    </source>
</evidence>
<evidence type="ECO:0000313" key="6">
    <source>
        <dbReference type="Proteomes" id="UP000184096"/>
    </source>
</evidence>
<sequence>MFRWIVAGFFAAWPFAASGDPLLRSSDATIRVGNLMPYTGQLAAFGAIGRAEAAYFRMLNERGGINGRTVEFISYDDSSDPLQAVDLTRNLVEAENALFVFGSFGTPSNLAVRKYLNEKRIPQLFVASGDDQWANPKDFPWTMGWPPAFRTEGRIFANYIQAYYPEKKIGVLWQNDEFGRDLFRGMQEGLGDAARMIVADTAFDATDRSLGAQLDLLHKSGVEILVFDGAPAMAAQVIRRLGESGWHPVLILDNAAASIANALRPGGLENAIGVISTAFLKDGSDPAWKDDVAMKEYLAFMDRYYPEGDKEDSYAVFGYAVAETLAQVLRQCGDDFSRENVMQQAQSLKNFRSSVTLPGIAITTSPSDFRPVKEMRLVQFDGRSWQPIGQLFDNAFTGPGGASGTTGNAR</sequence>
<evidence type="ECO:0000256" key="3">
    <source>
        <dbReference type="SAM" id="SignalP"/>
    </source>
</evidence>
<dbReference type="Proteomes" id="UP000184096">
    <property type="component" value="Chromosome I"/>
</dbReference>
<keyword evidence="6" id="KW-1185">Reference proteome</keyword>
<gene>
    <name evidence="5" type="ORF">SAMN05444170_0953</name>
</gene>
<dbReference type="Gene3D" id="3.40.50.2300">
    <property type="match status" value="2"/>
</dbReference>
<dbReference type="PANTHER" id="PTHR47235:SF1">
    <property type="entry name" value="BLR6548 PROTEIN"/>
    <property type="match status" value="1"/>
</dbReference>
<dbReference type="InterPro" id="IPR028082">
    <property type="entry name" value="Peripla_BP_I"/>
</dbReference>
<proteinExistence type="inferred from homology"/>
<comment type="similarity">
    <text evidence="1">Belongs to the leucine-binding protein family.</text>
</comment>
<dbReference type="InterPro" id="IPR028081">
    <property type="entry name" value="Leu-bd"/>
</dbReference>
<dbReference type="SUPFAM" id="SSF53822">
    <property type="entry name" value="Periplasmic binding protein-like I"/>
    <property type="match status" value="1"/>
</dbReference>
<dbReference type="Pfam" id="PF13458">
    <property type="entry name" value="Peripla_BP_6"/>
    <property type="match status" value="1"/>
</dbReference>
<dbReference type="PANTHER" id="PTHR47235">
    <property type="entry name" value="BLR6548 PROTEIN"/>
    <property type="match status" value="1"/>
</dbReference>
<organism evidence="5 6">
    <name type="scientific">Bradyrhizobium erythrophlei</name>
    <dbReference type="NCBI Taxonomy" id="1437360"/>
    <lineage>
        <taxon>Bacteria</taxon>
        <taxon>Pseudomonadati</taxon>
        <taxon>Pseudomonadota</taxon>
        <taxon>Alphaproteobacteria</taxon>
        <taxon>Hyphomicrobiales</taxon>
        <taxon>Nitrobacteraceae</taxon>
        <taxon>Bradyrhizobium</taxon>
    </lineage>
</organism>
<reference evidence="6" key="1">
    <citation type="submission" date="2016-11" db="EMBL/GenBank/DDBJ databases">
        <authorList>
            <person name="Varghese N."/>
            <person name="Submissions S."/>
        </authorList>
    </citation>
    <scope>NUCLEOTIDE SEQUENCE [LARGE SCALE GENOMIC DNA]</scope>
    <source>
        <strain evidence="6">GAS401</strain>
    </source>
</reference>
<keyword evidence="2 3" id="KW-0732">Signal</keyword>
<feature type="chain" id="PRO_5012771342" evidence="3">
    <location>
        <begin position="20"/>
        <end position="410"/>
    </location>
</feature>
<evidence type="ECO:0000259" key="4">
    <source>
        <dbReference type="Pfam" id="PF13458"/>
    </source>
</evidence>
<dbReference type="CDD" id="cd06343">
    <property type="entry name" value="PBP1_ABC_ligand_binding-like"/>
    <property type="match status" value="1"/>
</dbReference>
<evidence type="ECO:0000256" key="2">
    <source>
        <dbReference type="ARBA" id="ARBA00022729"/>
    </source>
</evidence>
<feature type="signal peptide" evidence="3">
    <location>
        <begin position="1"/>
        <end position="19"/>
    </location>
</feature>
<protein>
    <submittedName>
        <fullName evidence="5">ABC-type branched-chain amino acid transport system, substrate-binding protein</fullName>
    </submittedName>
</protein>
<dbReference type="AlphaFoldDB" id="A0A1M7T710"/>
<accession>A0A1M7T710</accession>
<feature type="domain" description="Leucine-binding protein" evidence="4">
    <location>
        <begin position="29"/>
        <end position="381"/>
    </location>
</feature>
<dbReference type="EMBL" id="LT670849">
    <property type="protein sequence ID" value="SHN66477.1"/>
    <property type="molecule type" value="Genomic_DNA"/>
</dbReference>
<dbReference type="RefSeq" id="WP_244553191.1">
    <property type="nucleotide sequence ID" value="NZ_LT670849.1"/>
</dbReference>
<name>A0A1M7T710_9BRAD</name>
<evidence type="ECO:0000313" key="5">
    <source>
        <dbReference type="EMBL" id="SHN66477.1"/>
    </source>
</evidence>